<feature type="region of interest" description="Disordered" evidence="1">
    <location>
        <begin position="78"/>
        <end position="121"/>
    </location>
</feature>
<name>A0A2Z6ZZH0_9LAMI</name>
<evidence type="ECO:0000256" key="1">
    <source>
        <dbReference type="SAM" id="MobiDB-lite"/>
    </source>
</evidence>
<feature type="compositionally biased region" description="Polar residues" evidence="1">
    <location>
        <begin position="34"/>
        <end position="45"/>
    </location>
</feature>
<evidence type="ECO:0000313" key="4">
    <source>
        <dbReference type="Proteomes" id="UP000250235"/>
    </source>
</evidence>
<feature type="transmembrane region" description="Helical" evidence="2">
    <location>
        <begin position="189"/>
        <end position="214"/>
    </location>
</feature>
<organism evidence="3 4">
    <name type="scientific">Dorcoceras hygrometricum</name>
    <dbReference type="NCBI Taxonomy" id="472368"/>
    <lineage>
        <taxon>Eukaryota</taxon>
        <taxon>Viridiplantae</taxon>
        <taxon>Streptophyta</taxon>
        <taxon>Embryophyta</taxon>
        <taxon>Tracheophyta</taxon>
        <taxon>Spermatophyta</taxon>
        <taxon>Magnoliopsida</taxon>
        <taxon>eudicotyledons</taxon>
        <taxon>Gunneridae</taxon>
        <taxon>Pentapetalae</taxon>
        <taxon>asterids</taxon>
        <taxon>lamiids</taxon>
        <taxon>Lamiales</taxon>
        <taxon>Gesneriaceae</taxon>
        <taxon>Didymocarpoideae</taxon>
        <taxon>Trichosporeae</taxon>
        <taxon>Loxocarpinae</taxon>
        <taxon>Dorcoceras</taxon>
    </lineage>
</organism>
<keyword evidence="2" id="KW-0472">Membrane</keyword>
<feature type="compositionally biased region" description="Pro residues" evidence="1">
    <location>
        <begin position="105"/>
        <end position="116"/>
    </location>
</feature>
<feature type="compositionally biased region" description="Basic and acidic residues" evidence="1">
    <location>
        <begin position="87"/>
        <end position="98"/>
    </location>
</feature>
<dbReference type="PANTHER" id="PTHR34188:SF5">
    <property type="entry name" value="OS05G0131900 PROTEIN"/>
    <property type="match status" value="1"/>
</dbReference>
<sequence>MARVNSSGSDLDLDIDLESGETTSDEDLHKDNVMSGQDAKNTTGRMKSENLIVESSYRSTNCSGSSYDNLLNSEEISANSEETQCGRFRDNKTSDKEKSKKKNPAKPPKPPRPPRGPSLDASDMKLLKEISELNVKRKRMERIRTLKKMKKEKASSSISNLFALLVTVIFLLVIVFQDWRFKESDGLEFLNRAIISVASSLLPLPCFTHVYGWFVIDSVYGSMVIGIANPSYSLQG</sequence>
<feature type="compositionally biased region" description="Low complexity" evidence="1">
    <location>
        <begin position="1"/>
        <end position="10"/>
    </location>
</feature>
<dbReference type="AlphaFoldDB" id="A0A2Z6ZZH0"/>
<keyword evidence="2" id="KW-1133">Transmembrane helix</keyword>
<keyword evidence="2" id="KW-0812">Transmembrane</keyword>
<protein>
    <submittedName>
        <fullName evidence="3">Uncharacterized protein</fullName>
    </submittedName>
</protein>
<reference evidence="3 4" key="1">
    <citation type="journal article" date="2015" name="Proc. Natl. Acad. Sci. U.S.A.">
        <title>The resurrection genome of Boea hygrometrica: A blueprint for survival of dehydration.</title>
        <authorList>
            <person name="Xiao L."/>
            <person name="Yang G."/>
            <person name="Zhang L."/>
            <person name="Yang X."/>
            <person name="Zhao S."/>
            <person name="Ji Z."/>
            <person name="Zhou Q."/>
            <person name="Hu M."/>
            <person name="Wang Y."/>
            <person name="Chen M."/>
            <person name="Xu Y."/>
            <person name="Jin H."/>
            <person name="Xiao X."/>
            <person name="Hu G."/>
            <person name="Bao F."/>
            <person name="Hu Y."/>
            <person name="Wan P."/>
            <person name="Li L."/>
            <person name="Deng X."/>
            <person name="Kuang T."/>
            <person name="Xiang C."/>
            <person name="Zhu J.K."/>
            <person name="Oliver M.J."/>
            <person name="He Y."/>
        </authorList>
    </citation>
    <scope>NUCLEOTIDE SEQUENCE [LARGE SCALE GENOMIC DNA]</scope>
    <source>
        <strain evidence="4">cv. XS01</strain>
    </source>
</reference>
<feature type="compositionally biased region" description="Acidic residues" evidence="1">
    <location>
        <begin position="11"/>
        <end position="25"/>
    </location>
</feature>
<accession>A0A2Z6ZZH0</accession>
<keyword evidence="4" id="KW-1185">Reference proteome</keyword>
<dbReference type="PANTHER" id="PTHR34188">
    <property type="entry name" value="OS01G0299500 PROTEIN"/>
    <property type="match status" value="1"/>
</dbReference>
<gene>
    <name evidence="3" type="ORF">F511_42206</name>
</gene>
<dbReference type="OrthoDB" id="1899142at2759"/>
<feature type="transmembrane region" description="Helical" evidence="2">
    <location>
        <begin position="157"/>
        <end position="177"/>
    </location>
</feature>
<dbReference type="Proteomes" id="UP000250235">
    <property type="component" value="Unassembled WGS sequence"/>
</dbReference>
<evidence type="ECO:0000256" key="2">
    <source>
        <dbReference type="SAM" id="Phobius"/>
    </source>
</evidence>
<proteinExistence type="predicted"/>
<dbReference type="EMBL" id="KV020307">
    <property type="protein sequence ID" value="KZV14637.1"/>
    <property type="molecule type" value="Genomic_DNA"/>
</dbReference>
<evidence type="ECO:0000313" key="3">
    <source>
        <dbReference type="EMBL" id="KZV14637.1"/>
    </source>
</evidence>
<feature type="region of interest" description="Disordered" evidence="1">
    <location>
        <begin position="1"/>
        <end position="50"/>
    </location>
</feature>